<evidence type="ECO:0000313" key="2">
    <source>
        <dbReference type="EMBL" id="SEF63240.1"/>
    </source>
</evidence>
<evidence type="ECO:0000313" key="3">
    <source>
        <dbReference type="Proteomes" id="UP000236728"/>
    </source>
</evidence>
<evidence type="ECO:0008006" key="4">
    <source>
        <dbReference type="Google" id="ProtNLM"/>
    </source>
</evidence>
<name>A0A1H5TKC9_9BACT</name>
<feature type="compositionally biased region" description="Basic and acidic residues" evidence="1">
    <location>
        <begin position="35"/>
        <end position="45"/>
    </location>
</feature>
<dbReference type="AlphaFoldDB" id="A0A1H5TKC9"/>
<feature type="compositionally biased region" description="Low complexity" evidence="1">
    <location>
        <begin position="1"/>
        <end position="21"/>
    </location>
</feature>
<protein>
    <recommendedName>
        <fullName evidence="4">Rod binding protein</fullName>
    </recommendedName>
</protein>
<keyword evidence="3" id="KW-1185">Reference proteome</keyword>
<feature type="region of interest" description="Disordered" evidence="1">
    <location>
        <begin position="61"/>
        <end position="93"/>
    </location>
</feature>
<feature type="region of interest" description="Disordered" evidence="1">
    <location>
        <begin position="1"/>
        <end position="45"/>
    </location>
</feature>
<organism evidence="2 3">
    <name type="scientific">Bryocella elongata</name>
    <dbReference type="NCBI Taxonomy" id="863522"/>
    <lineage>
        <taxon>Bacteria</taxon>
        <taxon>Pseudomonadati</taxon>
        <taxon>Acidobacteriota</taxon>
        <taxon>Terriglobia</taxon>
        <taxon>Terriglobales</taxon>
        <taxon>Acidobacteriaceae</taxon>
        <taxon>Bryocella</taxon>
    </lineage>
</organism>
<sequence>MQVSGASLASAAASTPLSSSADNLVRQANQLASGEGKDSKEKIHKAGQDFESLLLGQWLQQAEDSFGKMPGSDDDEDGDAGSSSMQGIAMQSLGQAMAAQGGIGISRMITSSLERQADSHPAVSQKESEGVAPTPAGN</sequence>
<dbReference type="RefSeq" id="WP_103931546.1">
    <property type="nucleotide sequence ID" value="NZ_FNVA01000001.1"/>
</dbReference>
<proteinExistence type="predicted"/>
<reference evidence="2 3" key="1">
    <citation type="submission" date="2016-10" db="EMBL/GenBank/DDBJ databases">
        <authorList>
            <person name="de Groot N.N."/>
        </authorList>
    </citation>
    <scope>NUCLEOTIDE SEQUENCE [LARGE SCALE GENOMIC DNA]</scope>
    <source>
        <strain evidence="2 3">DSM 22489</strain>
    </source>
</reference>
<dbReference type="EMBL" id="FNVA01000001">
    <property type="protein sequence ID" value="SEF63240.1"/>
    <property type="molecule type" value="Genomic_DNA"/>
</dbReference>
<dbReference type="OrthoDB" id="129894at2"/>
<dbReference type="Proteomes" id="UP000236728">
    <property type="component" value="Unassembled WGS sequence"/>
</dbReference>
<accession>A0A1H5TKC9</accession>
<gene>
    <name evidence="2" type="ORF">SAMN05421819_0646</name>
</gene>
<feature type="region of interest" description="Disordered" evidence="1">
    <location>
        <begin position="109"/>
        <end position="138"/>
    </location>
</feature>
<evidence type="ECO:0000256" key="1">
    <source>
        <dbReference type="SAM" id="MobiDB-lite"/>
    </source>
</evidence>